<keyword evidence="1" id="KW-0472">Membrane</keyword>
<keyword evidence="1" id="KW-0812">Transmembrane</keyword>
<keyword evidence="1" id="KW-1133">Transmembrane helix</keyword>
<feature type="transmembrane region" description="Helical" evidence="1">
    <location>
        <begin position="103"/>
        <end position="123"/>
    </location>
</feature>
<evidence type="ECO:0000256" key="1">
    <source>
        <dbReference type="SAM" id="Phobius"/>
    </source>
</evidence>
<name>A0A1M5R1X4_9FLAO</name>
<sequence length="136" mass="15801">MNEISMPQYLLLPALICVLSLIVIIYKKKKIIAKSNMNLFIAILAFLSLYLCIVGNSLFYNIYYQWNLNKYDLNKDGMFVGNEINENQKIALQKLASDTGRNFSFIIGLIFSFIISFFLYIMLSIRTKLEKRFGKT</sequence>
<dbReference type="Proteomes" id="UP000184384">
    <property type="component" value="Unassembled WGS sequence"/>
</dbReference>
<keyword evidence="5" id="KW-1185">Reference proteome</keyword>
<dbReference type="EMBL" id="PVUB01000008">
    <property type="protein sequence ID" value="PRZ21574.1"/>
    <property type="molecule type" value="Genomic_DNA"/>
</dbReference>
<reference evidence="4" key="2">
    <citation type="submission" date="2016-11" db="EMBL/GenBank/DDBJ databases">
        <authorList>
            <person name="Varghese N."/>
            <person name="Submissions S."/>
        </authorList>
    </citation>
    <scope>NUCLEOTIDE SEQUENCE [LARGE SCALE GENOMIC DNA]</scope>
    <source>
        <strain evidence="4">DSM 19729</strain>
    </source>
</reference>
<protein>
    <recommendedName>
        <fullName evidence="6">DUF4199 domain-containing protein</fullName>
    </recommendedName>
</protein>
<evidence type="ECO:0000313" key="4">
    <source>
        <dbReference type="Proteomes" id="UP000184384"/>
    </source>
</evidence>
<evidence type="ECO:0000313" key="5">
    <source>
        <dbReference type="Proteomes" id="UP000237771"/>
    </source>
</evidence>
<dbReference type="EMBL" id="FQWO01000009">
    <property type="protein sequence ID" value="SHH20168.1"/>
    <property type="molecule type" value="Genomic_DNA"/>
</dbReference>
<reference evidence="3" key="1">
    <citation type="submission" date="2016-11" db="EMBL/GenBank/DDBJ databases">
        <authorList>
            <person name="Jaros S."/>
            <person name="Januszkiewicz K."/>
            <person name="Wedrychowicz H."/>
        </authorList>
    </citation>
    <scope>NUCLEOTIDE SEQUENCE [LARGE SCALE GENOMIC DNA]</scope>
    <source>
        <strain evidence="3">DSM 19729</strain>
    </source>
</reference>
<evidence type="ECO:0000313" key="3">
    <source>
        <dbReference type="EMBL" id="SHH20168.1"/>
    </source>
</evidence>
<proteinExistence type="predicted"/>
<gene>
    <name evidence="2" type="ORF">BC624_10812</name>
    <name evidence="3" type="ORF">SAMN05443373_10912</name>
</gene>
<dbReference type="OrthoDB" id="982197at2"/>
<organism evidence="3 4">
    <name type="scientific">Flavobacterium granuli</name>
    <dbReference type="NCBI Taxonomy" id="280093"/>
    <lineage>
        <taxon>Bacteria</taxon>
        <taxon>Pseudomonadati</taxon>
        <taxon>Bacteroidota</taxon>
        <taxon>Flavobacteriia</taxon>
        <taxon>Flavobacteriales</taxon>
        <taxon>Flavobacteriaceae</taxon>
        <taxon>Flavobacterium</taxon>
    </lineage>
</organism>
<dbReference type="AlphaFoldDB" id="A0A1M5R1X4"/>
<feature type="transmembrane region" description="Helical" evidence="1">
    <location>
        <begin position="6"/>
        <end position="26"/>
    </location>
</feature>
<reference evidence="2 5" key="3">
    <citation type="submission" date="2018-03" db="EMBL/GenBank/DDBJ databases">
        <title>Genomic Encyclopedia of Archaeal and Bacterial Type Strains, Phase II (KMG-II): from individual species to whole genera.</title>
        <authorList>
            <person name="Goeker M."/>
        </authorList>
    </citation>
    <scope>NUCLEOTIDE SEQUENCE [LARGE SCALE GENOMIC DNA]</scope>
    <source>
        <strain evidence="2 5">DSM 17797</strain>
    </source>
</reference>
<feature type="transmembrane region" description="Helical" evidence="1">
    <location>
        <begin position="38"/>
        <end position="63"/>
    </location>
</feature>
<evidence type="ECO:0008006" key="6">
    <source>
        <dbReference type="Google" id="ProtNLM"/>
    </source>
</evidence>
<dbReference type="RefSeq" id="WP_072944566.1">
    <property type="nucleotide sequence ID" value="NZ_FQWO01000009.1"/>
</dbReference>
<evidence type="ECO:0000313" key="2">
    <source>
        <dbReference type="EMBL" id="PRZ21574.1"/>
    </source>
</evidence>
<accession>A0A1M5R1X4</accession>
<dbReference type="STRING" id="280093.SAMN05443373_10912"/>
<dbReference type="Proteomes" id="UP000237771">
    <property type="component" value="Unassembled WGS sequence"/>
</dbReference>